<dbReference type="CDD" id="cd05233">
    <property type="entry name" value="SDR_c"/>
    <property type="match status" value="1"/>
</dbReference>
<dbReference type="EMBL" id="CP078145">
    <property type="protein sequence ID" value="QXN88560.1"/>
    <property type="molecule type" value="Genomic_DNA"/>
</dbReference>
<name>A0ABX8RJD6_NOCIO</name>
<proteinExistence type="inferred from homology"/>
<keyword evidence="2" id="KW-0560">Oxidoreductase</keyword>
<dbReference type="PROSITE" id="PS00061">
    <property type="entry name" value="ADH_SHORT"/>
    <property type="match status" value="1"/>
</dbReference>
<reference evidence="3 4" key="1">
    <citation type="submission" date="2021-07" db="EMBL/GenBank/DDBJ databases">
        <title>Whole Genome Sequence of Nocardia Iowensis.</title>
        <authorList>
            <person name="Lamm A."/>
            <person name="Collins-Fairclough A.M."/>
            <person name="Bunk B."/>
            <person name="Sproer C."/>
        </authorList>
    </citation>
    <scope>NUCLEOTIDE SEQUENCE [LARGE SCALE GENOMIC DNA]</scope>
    <source>
        <strain evidence="3 4">NRRL 5646</strain>
    </source>
</reference>
<evidence type="ECO:0000313" key="3">
    <source>
        <dbReference type="EMBL" id="QXN88560.1"/>
    </source>
</evidence>
<dbReference type="PANTHER" id="PTHR24321">
    <property type="entry name" value="DEHYDROGENASES, SHORT CHAIN"/>
    <property type="match status" value="1"/>
</dbReference>
<dbReference type="InterPro" id="IPR002347">
    <property type="entry name" value="SDR_fam"/>
</dbReference>
<comment type="similarity">
    <text evidence="1">Belongs to the short-chain dehydrogenases/reductases (SDR) family.</text>
</comment>
<dbReference type="Pfam" id="PF13561">
    <property type="entry name" value="adh_short_C2"/>
    <property type="match status" value="1"/>
</dbReference>
<dbReference type="Proteomes" id="UP000694257">
    <property type="component" value="Chromosome"/>
</dbReference>
<accession>A0ABX8RJD6</accession>
<dbReference type="PANTHER" id="PTHR24321:SF8">
    <property type="entry name" value="ESTRADIOL 17-BETA-DEHYDROGENASE 8-RELATED"/>
    <property type="match status" value="1"/>
</dbReference>
<organism evidence="3 4">
    <name type="scientific">Nocardia iowensis</name>
    <dbReference type="NCBI Taxonomy" id="204891"/>
    <lineage>
        <taxon>Bacteria</taxon>
        <taxon>Bacillati</taxon>
        <taxon>Actinomycetota</taxon>
        <taxon>Actinomycetes</taxon>
        <taxon>Mycobacteriales</taxon>
        <taxon>Nocardiaceae</taxon>
        <taxon>Nocardia</taxon>
    </lineage>
</organism>
<protein>
    <submittedName>
        <fullName evidence="3">SDR family oxidoreductase</fullName>
    </submittedName>
</protein>
<evidence type="ECO:0000256" key="1">
    <source>
        <dbReference type="ARBA" id="ARBA00006484"/>
    </source>
</evidence>
<evidence type="ECO:0000313" key="4">
    <source>
        <dbReference type="Proteomes" id="UP000694257"/>
    </source>
</evidence>
<keyword evidence="4" id="KW-1185">Reference proteome</keyword>
<sequence>MDRLHGKVAIVTGAASGMGRASVVAMLGQGAAVVAVDIDADGLARLATEQRSERLSTAQADVTDQQAIRHVVDGAERRFGAINVLSTCAAVAYSAPFLAMTSQDWELTMRVNVTSVAFTCQAVIPAMRRAGGGSIITWGSVASVVAEEGFAAYCASKGAVLMLTKTIAVEHARDRVRANCLCPGMVDTPMAAPYLPRNQPDRNQFLDEMTSWQPLGLGTPEQLADVAVFLASDESSFITGSAIMADGGFTAM</sequence>
<evidence type="ECO:0000256" key="2">
    <source>
        <dbReference type="ARBA" id="ARBA00023002"/>
    </source>
</evidence>
<dbReference type="RefSeq" id="WP_218469443.1">
    <property type="nucleotide sequence ID" value="NZ_BAABJN010000008.1"/>
</dbReference>
<gene>
    <name evidence="3" type="ORF">KV110_23495</name>
</gene>
<dbReference type="InterPro" id="IPR020904">
    <property type="entry name" value="Sc_DH/Rdtase_CS"/>
</dbReference>